<comment type="caution">
    <text evidence="2">The sequence shown here is derived from an EMBL/GenBank/DDBJ whole genome shotgun (WGS) entry which is preliminary data.</text>
</comment>
<dbReference type="AlphaFoldDB" id="A0A388K9W7"/>
<sequence length="264" mass="30679">MDDYPMYSLLVGFSLWRTLWRLLFPLGVWHTLSCRVLTTGGAGTTPYRKEQDAEAAKVLAGQKARKEELEKKAKKVALLAEKAKKEKELEEELKRLQKEKEEVAAVVDEEEEEEEEEVQVPLQKNVRTEERGESNGKTERDKRIEKKVNEWVANVVLGEEEEPMLIVPRAKGEAVIRELEKEEDPLCRQVKEEEQKCVLQGKGGGVWKRLKQWKESWTQQKNNESNWGQRWISNRKWRSSLKSVGVVLRAQKEFAIHATLLERS</sequence>
<evidence type="ECO:0000313" key="3">
    <source>
        <dbReference type="Proteomes" id="UP000265515"/>
    </source>
</evidence>
<gene>
    <name evidence="2" type="ORF">CBR_g72630</name>
</gene>
<dbReference type="EMBL" id="BFEA01000080">
    <property type="protein sequence ID" value="GBG66874.1"/>
    <property type="molecule type" value="Genomic_DNA"/>
</dbReference>
<reference evidence="2 3" key="1">
    <citation type="journal article" date="2018" name="Cell">
        <title>The Chara Genome: Secondary Complexity and Implications for Plant Terrestrialization.</title>
        <authorList>
            <person name="Nishiyama T."/>
            <person name="Sakayama H."/>
            <person name="Vries J.D."/>
            <person name="Buschmann H."/>
            <person name="Saint-Marcoux D."/>
            <person name="Ullrich K.K."/>
            <person name="Haas F.B."/>
            <person name="Vanderstraeten L."/>
            <person name="Becker D."/>
            <person name="Lang D."/>
            <person name="Vosolsobe S."/>
            <person name="Rombauts S."/>
            <person name="Wilhelmsson P.K.I."/>
            <person name="Janitza P."/>
            <person name="Kern R."/>
            <person name="Heyl A."/>
            <person name="Rumpler F."/>
            <person name="Villalobos L.I.A.C."/>
            <person name="Clay J.M."/>
            <person name="Skokan R."/>
            <person name="Toyoda A."/>
            <person name="Suzuki Y."/>
            <person name="Kagoshima H."/>
            <person name="Schijlen E."/>
            <person name="Tajeshwar N."/>
            <person name="Catarino B."/>
            <person name="Hetherington A.J."/>
            <person name="Saltykova A."/>
            <person name="Bonnot C."/>
            <person name="Breuninger H."/>
            <person name="Symeonidi A."/>
            <person name="Radhakrishnan G.V."/>
            <person name="Van Nieuwerburgh F."/>
            <person name="Deforce D."/>
            <person name="Chang C."/>
            <person name="Karol K.G."/>
            <person name="Hedrich R."/>
            <person name="Ulvskov P."/>
            <person name="Glockner G."/>
            <person name="Delwiche C.F."/>
            <person name="Petrasek J."/>
            <person name="Van de Peer Y."/>
            <person name="Friml J."/>
            <person name="Beilby M."/>
            <person name="Dolan L."/>
            <person name="Kohara Y."/>
            <person name="Sugano S."/>
            <person name="Fujiyama A."/>
            <person name="Delaux P.-M."/>
            <person name="Quint M."/>
            <person name="TheiBen G."/>
            <person name="Hagemann M."/>
            <person name="Harholt J."/>
            <person name="Dunand C."/>
            <person name="Zachgo S."/>
            <person name="Langdale J."/>
            <person name="Maumus F."/>
            <person name="Straeten D.V.D."/>
            <person name="Gould S.B."/>
            <person name="Rensing S.A."/>
        </authorList>
    </citation>
    <scope>NUCLEOTIDE SEQUENCE [LARGE SCALE GENOMIC DNA]</scope>
    <source>
        <strain evidence="2 3">S276</strain>
    </source>
</reference>
<feature type="compositionally biased region" description="Acidic residues" evidence="1">
    <location>
        <begin position="107"/>
        <end position="118"/>
    </location>
</feature>
<evidence type="ECO:0000313" key="2">
    <source>
        <dbReference type="EMBL" id="GBG66874.1"/>
    </source>
</evidence>
<evidence type="ECO:0000256" key="1">
    <source>
        <dbReference type="SAM" id="MobiDB-lite"/>
    </source>
</evidence>
<feature type="region of interest" description="Disordered" evidence="1">
    <location>
        <begin position="104"/>
        <end position="142"/>
    </location>
</feature>
<keyword evidence="3" id="KW-1185">Reference proteome</keyword>
<protein>
    <submittedName>
        <fullName evidence="2">Uncharacterized protein</fullName>
    </submittedName>
</protein>
<dbReference type="Proteomes" id="UP000265515">
    <property type="component" value="Unassembled WGS sequence"/>
</dbReference>
<feature type="compositionally biased region" description="Basic and acidic residues" evidence="1">
    <location>
        <begin position="126"/>
        <end position="142"/>
    </location>
</feature>
<name>A0A388K9W7_CHABU</name>
<accession>A0A388K9W7</accession>
<proteinExistence type="predicted"/>
<organism evidence="2 3">
    <name type="scientific">Chara braunii</name>
    <name type="common">Braun's stonewort</name>
    <dbReference type="NCBI Taxonomy" id="69332"/>
    <lineage>
        <taxon>Eukaryota</taxon>
        <taxon>Viridiplantae</taxon>
        <taxon>Streptophyta</taxon>
        <taxon>Charophyceae</taxon>
        <taxon>Charales</taxon>
        <taxon>Characeae</taxon>
        <taxon>Chara</taxon>
    </lineage>
</organism>
<dbReference type="Gramene" id="GBG66874">
    <property type="protein sequence ID" value="GBG66874"/>
    <property type="gene ID" value="CBR_g72630"/>
</dbReference>